<protein>
    <submittedName>
        <fullName evidence="1">YheC/YheD family protein</fullName>
    </submittedName>
</protein>
<dbReference type="Gene3D" id="3.30.470.20">
    <property type="entry name" value="ATP-grasp fold, B domain"/>
    <property type="match status" value="1"/>
</dbReference>
<name>A0ABW5R8I1_9BACL</name>
<dbReference type="InterPro" id="IPR026838">
    <property type="entry name" value="YheC/D"/>
</dbReference>
<dbReference type="SUPFAM" id="SSF56059">
    <property type="entry name" value="Glutathione synthetase ATP-binding domain-like"/>
    <property type="match status" value="1"/>
</dbReference>
<accession>A0ABW5R8I1</accession>
<sequence>MKRAIRLGILVHSFDELDRYLPYFTSSDHAQAQIYLFRYRDICWKRERITAIHFADQWRRTVRPFPDVVFNRTYSSQMKRVHRLERKMGRNRVFNHITKLDKWSLYHVMNTMSASMPSTSLPKTVLYHPDTLISMIQSHPNLMIKATRSSLGRNIWWVSRSDHVYTVFQDMNTPLHTAQTSEELRTLLHMILPPTHRYLIQQKLELLQIDGRCVDFRIMIQKNRYGSWEATGSLARIAYKAYFVTNMTKQVTDIPTILERAGFSSDQITCYMRNIHRLCLHHAASIDLSGLHFGELGFDVALDTSGRIWVLEVNGKPSKKCFLQLNDHAIIKRLYTQPIAYATYLASRSRAHS</sequence>
<evidence type="ECO:0000313" key="1">
    <source>
        <dbReference type="EMBL" id="MFD2671357.1"/>
    </source>
</evidence>
<proteinExistence type="predicted"/>
<dbReference type="Proteomes" id="UP001597497">
    <property type="component" value="Unassembled WGS sequence"/>
</dbReference>
<gene>
    <name evidence="1" type="ORF">ACFSUC_07030</name>
</gene>
<comment type="caution">
    <text evidence="1">The sequence shown here is derived from an EMBL/GenBank/DDBJ whole genome shotgun (WGS) entry which is preliminary data.</text>
</comment>
<dbReference type="RefSeq" id="WP_379928812.1">
    <property type="nucleotide sequence ID" value="NZ_JBHUMM010000010.1"/>
</dbReference>
<dbReference type="EMBL" id="JBHUMM010000010">
    <property type="protein sequence ID" value="MFD2671357.1"/>
    <property type="molecule type" value="Genomic_DNA"/>
</dbReference>
<reference evidence="2" key="1">
    <citation type="journal article" date="2019" name="Int. J. Syst. Evol. Microbiol.">
        <title>The Global Catalogue of Microorganisms (GCM) 10K type strain sequencing project: providing services to taxonomists for standard genome sequencing and annotation.</title>
        <authorList>
            <consortium name="The Broad Institute Genomics Platform"/>
            <consortium name="The Broad Institute Genome Sequencing Center for Infectious Disease"/>
            <person name="Wu L."/>
            <person name="Ma J."/>
        </authorList>
    </citation>
    <scope>NUCLEOTIDE SEQUENCE [LARGE SCALE GENOMIC DNA]</scope>
    <source>
        <strain evidence="2">KCTC 33676</strain>
    </source>
</reference>
<keyword evidence="2" id="KW-1185">Reference proteome</keyword>
<organism evidence="1 2">
    <name type="scientific">Marinicrinis sediminis</name>
    <dbReference type="NCBI Taxonomy" id="1652465"/>
    <lineage>
        <taxon>Bacteria</taxon>
        <taxon>Bacillati</taxon>
        <taxon>Bacillota</taxon>
        <taxon>Bacilli</taxon>
        <taxon>Bacillales</taxon>
        <taxon>Paenibacillaceae</taxon>
    </lineage>
</organism>
<dbReference type="Pfam" id="PF14398">
    <property type="entry name" value="ATPgrasp_YheCD"/>
    <property type="match status" value="1"/>
</dbReference>
<evidence type="ECO:0000313" key="2">
    <source>
        <dbReference type="Proteomes" id="UP001597497"/>
    </source>
</evidence>